<keyword evidence="10 13" id="KW-0808">Transferase</keyword>
<keyword evidence="11" id="KW-0660">Purine salvage</keyword>
<dbReference type="InterPro" id="IPR000836">
    <property type="entry name" value="PRTase_dom"/>
</dbReference>
<dbReference type="GO" id="GO:0016208">
    <property type="term" value="F:AMP binding"/>
    <property type="evidence" value="ECO:0007669"/>
    <property type="project" value="TreeGrafter"/>
</dbReference>
<sequence>MPITNSLAQAVRAIPDFPKPGVIFRDISPLLNHHFRETIDMLSAQFSPEEWAEIDAIVGIESRGFILASGMSYAQNKGLMIVRKPGKLPPPRHSVRYTLEYGEDELQMATNLNPQRVLIIDDVLATGGTLLGTCELCTQCGHEIKGIGTLINLPGLNQFAWPNTPVRSLFTY</sequence>
<gene>
    <name evidence="13" type="ordered locus">Hneap_0544</name>
</gene>
<dbReference type="Gene3D" id="3.40.50.2020">
    <property type="match status" value="1"/>
</dbReference>
<name>D0KY75_HALNC</name>
<dbReference type="GO" id="GO:0006166">
    <property type="term" value="P:purine ribonucleoside salvage"/>
    <property type="evidence" value="ECO:0007669"/>
    <property type="project" value="UniProtKB-KW"/>
</dbReference>
<dbReference type="PANTHER" id="PTHR32315:SF3">
    <property type="entry name" value="ADENINE PHOSPHORIBOSYLTRANSFERASE"/>
    <property type="match status" value="1"/>
</dbReference>
<evidence type="ECO:0000256" key="6">
    <source>
        <dbReference type="ARBA" id="ARBA00011738"/>
    </source>
</evidence>
<dbReference type="eggNOG" id="COG0503">
    <property type="taxonomic scope" value="Bacteria"/>
</dbReference>
<keyword evidence="8" id="KW-0963">Cytoplasm</keyword>
<comment type="subunit">
    <text evidence="6">Homodimer.</text>
</comment>
<dbReference type="GO" id="GO:0002055">
    <property type="term" value="F:adenine binding"/>
    <property type="evidence" value="ECO:0007669"/>
    <property type="project" value="TreeGrafter"/>
</dbReference>
<dbReference type="PANTHER" id="PTHR32315">
    <property type="entry name" value="ADENINE PHOSPHORIBOSYLTRANSFERASE"/>
    <property type="match status" value="1"/>
</dbReference>
<protein>
    <recommendedName>
        <fullName evidence="7">adenine phosphoribosyltransferase</fullName>
        <ecNumber evidence="7">2.4.2.7</ecNumber>
    </recommendedName>
</protein>
<evidence type="ECO:0000256" key="11">
    <source>
        <dbReference type="ARBA" id="ARBA00022726"/>
    </source>
</evidence>
<accession>D0KY75</accession>
<evidence type="ECO:0000256" key="7">
    <source>
        <dbReference type="ARBA" id="ARBA00011893"/>
    </source>
</evidence>
<comment type="function">
    <text evidence="2">Catalyzes a salvage reaction resulting in the formation of AMP, that is energically less costly than de novo synthesis.</text>
</comment>
<dbReference type="AlphaFoldDB" id="D0KY75"/>
<comment type="similarity">
    <text evidence="5">Belongs to the purine/pyrimidine phosphoribosyltransferase family.</text>
</comment>
<dbReference type="GO" id="GO:0006168">
    <property type="term" value="P:adenine salvage"/>
    <property type="evidence" value="ECO:0007669"/>
    <property type="project" value="TreeGrafter"/>
</dbReference>
<dbReference type="STRING" id="555778.Hneap_0544"/>
<dbReference type="CDD" id="cd06223">
    <property type="entry name" value="PRTases_typeI"/>
    <property type="match status" value="1"/>
</dbReference>
<comment type="subcellular location">
    <subcellularLocation>
        <location evidence="3">Cytoplasm</location>
    </subcellularLocation>
</comment>
<dbReference type="OrthoDB" id="9803963at2"/>
<evidence type="ECO:0000256" key="4">
    <source>
        <dbReference type="ARBA" id="ARBA00004659"/>
    </source>
</evidence>
<evidence type="ECO:0000256" key="2">
    <source>
        <dbReference type="ARBA" id="ARBA00003968"/>
    </source>
</evidence>
<dbReference type="KEGG" id="hna:Hneap_0544"/>
<evidence type="ECO:0000256" key="9">
    <source>
        <dbReference type="ARBA" id="ARBA00022676"/>
    </source>
</evidence>
<evidence type="ECO:0000313" key="14">
    <source>
        <dbReference type="Proteomes" id="UP000009102"/>
    </source>
</evidence>
<comment type="pathway">
    <text evidence="4">Purine metabolism; AMP biosynthesis via salvage pathway; AMP from adenine: step 1/1.</text>
</comment>
<evidence type="ECO:0000313" key="13">
    <source>
        <dbReference type="EMBL" id="ACX95398.1"/>
    </source>
</evidence>
<evidence type="ECO:0000256" key="8">
    <source>
        <dbReference type="ARBA" id="ARBA00022490"/>
    </source>
</evidence>
<dbReference type="FunFam" id="3.40.50.2020:FF:000004">
    <property type="entry name" value="Adenine phosphoribosyltransferase"/>
    <property type="match status" value="1"/>
</dbReference>
<dbReference type="GO" id="GO:0044209">
    <property type="term" value="P:AMP salvage"/>
    <property type="evidence" value="ECO:0007669"/>
    <property type="project" value="TreeGrafter"/>
</dbReference>
<dbReference type="GO" id="GO:0005737">
    <property type="term" value="C:cytoplasm"/>
    <property type="evidence" value="ECO:0007669"/>
    <property type="project" value="UniProtKB-SubCell"/>
</dbReference>
<evidence type="ECO:0000256" key="3">
    <source>
        <dbReference type="ARBA" id="ARBA00004496"/>
    </source>
</evidence>
<evidence type="ECO:0000259" key="12">
    <source>
        <dbReference type="Pfam" id="PF00156"/>
    </source>
</evidence>
<evidence type="ECO:0000256" key="1">
    <source>
        <dbReference type="ARBA" id="ARBA00000868"/>
    </source>
</evidence>
<dbReference type="InterPro" id="IPR050054">
    <property type="entry name" value="UPRTase/APRTase"/>
</dbReference>
<dbReference type="EC" id="2.4.2.7" evidence="7"/>
<evidence type="ECO:0000256" key="5">
    <source>
        <dbReference type="ARBA" id="ARBA00008391"/>
    </source>
</evidence>
<organism evidence="13 14">
    <name type="scientific">Halothiobacillus neapolitanus (strain ATCC 23641 / DSM 15147 / CIP 104769 / NCIMB 8539 / c2)</name>
    <name type="common">Thiobacillus neapolitanus</name>
    <dbReference type="NCBI Taxonomy" id="555778"/>
    <lineage>
        <taxon>Bacteria</taxon>
        <taxon>Pseudomonadati</taxon>
        <taxon>Pseudomonadota</taxon>
        <taxon>Gammaproteobacteria</taxon>
        <taxon>Chromatiales</taxon>
        <taxon>Halothiobacillaceae</taxon>
        <taxon>Halothiobacillus</taxon>
    </lineage>
</organism>
<dbReference type="Pfam" id="PF00156">
    <property type="entry name" value="Pribosyltran"/>
    <property type="match status" value="1"/>
</dbReference>
<dbReference type="InterPro" id="IPR029057">
    <property type="entry name" value="PRTase-like"/>
</dbReference>
<dbReference type="HOGENOM" id="CLU_063339_3_3_6"/>
<dbReference type="EMBL" id="CP001801">
    <property type="protein sequence ID" value="ACX95398.1"/>
    <property type="molecule type" value="Genomic_DNA"/>
</dbReference>
<feature type="domain" description="Phosphoribosyltransferase" evidence="12">
    <location>
        <begin position="38"/>
        <end position="151"/>
    </location>
</feature>
<dbReference type="RefSeq" id="WP_012823434.1">
    <property type="nucleotide sequence ID" value="NC_013422.1"/>
</dbReference>
<dbReference type="Proteomes" id="UP000009102">
    <property type="component" value="Chromosome"/>
</dbReference>
<dbReference type="SUPFAM" id="SSF53271">
    <property type="entry name" value="PRTase-like"/>
    <property type="match status" value="1"/>
</dbReference>
<dbReference type="NCBIfam" id="NF002636">
    <property type="entry name" value="PRK02304.1-5"/>
    <property type="match status" value="1"/>
</dbReference>
<dbReference type="GO" id="GO:0003999">
    <property type="term" value="F:adenine phosphoribosyltransferase activity"/>
    <property type="evidence" value="ECO:0007669"/>
    <property type="project" value="UniProtKB-EC"/>
</dbReference>
<proteinExistence type="inferred from homology"/>
<keyword evidence="9 13" id="KW-0328">Glycosyltransferase</keyword>
<keyword evidence="14" id="KW-1185">Reference proteome</keyword>
<comment type="catalytic activity">
    <reaction evidence="1">
        <text>AMP + diphosphate = 5-phospho-alpha-D-ribose 1-diphosphate + adenine</text>
        <dbReference type="Rhea" id="RHEA:16609"/>
        <dbReference type="ChEBI" id="CHEBI:16708"/>
        <dbReference type="ChEBI" id="CHEBI:33019"/>
        <dbReference type="ChEBI" id="CHEBI:58017"/>
        <dbReference type="ChEBI" id="CHEBI:456215"/>
        <dbReference type="EC" id="2.4.2.7"/>
    </reaction>
</comment>
<reference evidence="13 14" key="1">
    <citation type="submission" date="2009-10" db="EMBL/GenBank/DDBJ databases">
        <title>Complete sequence of Halothiobacillus neapolitanus c2.</title>
        <authorList>
            <consortium name="US DOE Joint Genome Institute"/>
            <person name="Lucas S."/>
            <person name="Copeland A."/>
            <person name="Lapidus A."/>
            <person name="Glavina del Rio T."/>
            <person name="Tice H."/>
            <person name="Bruce D."/>
            <person name="Goodwin L."/>
            <person name="Pitluck S."/>
            <person name="Davenport K."/>
            <person name="Brettin T."/>
            <person name="Detter J.C."/>
            <person name="Han C."/>
            <person name="Tapia R."/>
            <person name="Larimer F."/>
            <person name="Land M."/>
            <person name="Hauser L."/>
            <person name="Kyrpides N."/>
            <person name="Mikhailova N."/>
            <person name="Kerfeld C."/>
            <person name="Cannon G."/>
            <person name="Heinhort S."/>
        </authorList>
    </citation>
    <scope>NUCLEOTIDE SEQUENCE [LARGE SCALE GENOMIC DNA]</scope>
    <source>
        <strain evidence="14">ATCC 23641 / c2</strain>
    </source>
</reference>
<evidence type="ECO:0000256" key="10">
    <source>
        <dbReference type="ARBA" id="ARBA00022679"/>
    </source>
</evidence>